<name>X1KCK1_9ZZZZ</name>
<dbReference type="InterPro" id="IPR027417">
    <property type="entry name" value="P-loop_NTPase"/>
</dbReference>
<organism evidence="6">
    <name type="scientific">marine sediment metagenome</name>
    <dbReference type="NCBI Taxonomy" id="412755"/>
    <lineage>
        <taxon>unclassified sequences</taxon>
        <taxon>metagenomes</taxon>
        <taxon>ecological metagenomes</taxon>
    </lineage>
</organism>
<evidence type="ECO:0000256" key="1">
    <source>
        <dbReference type="ARBA" id="ARBA00005417"/>
    </source>
</evidence>
<dbReference type="PROSITE" id="PS00211">
    <property type="entry name" value="ABC_TRANSPORTER_1"/>
    <property type="match status" value="1"/>
</dbReference>
<dbReference type="InterPro" id="IPR017871">
    <property type="entry name" value="ABC_transporter-like_CS"/>
</dbReference>
<evidence type="ECO:0000256" key="3">
    <source>
        <dbReference type="ARBA" id="ARBA00022741"/>
    </source>
</evidence>
<dbReference type="GO" id="GO:0015833">
    <property type="term" value="P:peptide transport"/>
    <property type="evidence" value="ECO:0007669"/>
    <property type="project" value="InterPro"/>
</dbReference>
<gene>
    <name evidence="6" type="ORF">S06H3_10070</name>
</gene>
<dbReference type="PROSITE" id="PS50893">
    <property type="entry name" value="ABC_TRANSPORTER_2"/>
    <property type="match status" value="1"/>
</dbReference>
<dbReference type="EMBL" id="BARV01004585">
    <property type="protein sequence ID" value="GAI04757.1"/>
    <property type="molecule type" value="Genomic_DNA"/>
</dbReference>
<accession>X1KCK1</accession>
<dbReference type="InterPro" id="IPR003593">
    <property type="entry name" value="AAA+_ATPase"/>
</dbReference>
<evidence type="ECO:0000259" key="5">
    <source>
        <dbReference type="PROSITE" id="PS50893"/>
    </source>
</evidence>
<dbReference type="FunFam" id="3.40.50.300:FF:000016">
    <property type="entry name" value="Oligopeptide ABC transporter ATP-binding component"/>
    <property type="match status" value="1"/>
</dbReference>
<protein>
    <recommendedName>
        <fullName evidence="5">ABC transporter domain-containing protein</fullName>
    </recommendedName>
</protein>
<dbReference type="CDD" id="cd03257">
    <property type="entry name" value="ABC_NikE_OppD_transporters"/>
    <property type="match status" value="1"/>
</dbReference>
<evidence type="ECO:0000256" key="4">
    <source>
        <dbReference type="ARBA" id="ARBA00022840"/>
    </source>
</evidence>
<dbReference type="PANTHER" id="PTHR43776">
    <property type="entry name" value="TRANSPORT ATP-BINDING PROTEIN"/>
    <property type="match status" value="1"/>
</dbReference>
<evidence type="ECO:0000313" key="6">
    <source>
        <dbReference type="EMBL" id="GAI04757.1"/>
    </source>
</evidence>
<dbReference type="NCBIfam" id="TIGR01727">
    <property type="entry name" value="oligo_HPY"/>
    <property type="match status" value="1"/>
</dbReference>
<dbReference type="Pfam" id="PF08352">
    <property type="entry name" value="oligo_HPY"/>
    <property type="match status" value="1"/>
</dbReference>
<dbReference type="InterPro" id="IPR050319">
    <property type="entry name" value="ABC_transp_ATP-bind"/>
</dbReference>
<keyword evidence="2" id="KW-0813">Transport</keyword>
<feature type="non-terminal residue" evidence="6">
    <location>
        <position position="1"/>
    </location>
</feature>
<dbReference type="GO" id="GO:0055085">
    <property type="term" value="P:transmembrane transport"/>
    <property type="evidence" value="ECO:0007669"/>
    <property type="project" value="UniProtKB-ARBA"/>
</dbReference>
<dbReference type="GO" id="GO:0016887">
    <property type="term" value="F:ATP hydrolysis activity"/>
    <property type="evidence" value="ECO:0007669"/>
    <property type="project" value="InterPro"/>
</dbReference>
<feature type="domain" description="ABC transporter" evidence="5">
    <location>
        <begin position="2"/>
        <end position="229"/>
    </location>
</feature>
<dbReference type="Pfam" id="PF00005">
    <property type="entry name" value="ABC_tran"/>
    <property type="match status" value="1"/>
</dbReference>
<dbReference type="SUPFAM" id="SSF52540">
    <property type="entry name" value="P-loop containing nucleoside triphosphate hydrolases"/>
    <property type="match status" value="1"/>
</dbReference>
<dbReference type="AlphaFoldDB" id="X1KCK1"/>
<comment type="similarity">
    <text evidence="1">Belongs to the ABC transporter superfamily.</text>
</comment>
<keyword evidence="4" id="KW-0067">ATP-binding</keyword>
<keyword evidence="3" id="KW-0547">Nucleotide-binding</keyword>
<dbReference type="GO" id="GO:0005524">
    <property type="term" value="F:ATP binding"/>
    <property type="evidence" value="ECO:0007669"/>
    <property type="project" value="UniProtKB-KW"/>
</dbReference>
<feature type="non-terminal residue" evidence="6">
    <location>
        <position position="278"/>
    </location>
</feature>
<dbReference type="Gene3D" id="3.40.50.300">
    <property type="entry name" value="P-loop containing nucleotide triphosphate hydrolases"/>
    <property type="match status" value="1"/>
</dbReference>
<dbReference type="InterPro" id="IPR003439">
    <property type="entry name" value="ABC_transporter-like_ATP-bd"/>
</dbReference>
<comment type="caution">
    <text evidence="6">The sequence shown here is derived from an EMBL/GenBank/DDBJ whole genome shotgun (WGS) entry which is preliminary data.</text>
</comment>
<evidence type="ECO:0000256" key="2">
    <source>
        <dbReference type="ARBA" id="ARBA00022448"/>
    </source>
</evidence>
<dbReference type="PANTHER" id="PTHR43776:SF7">
    <property type="entry name" value="D,D-DIPEPTIDE TRANSPORT ATP-BINDING PROTEIN DDPF-RELATED"/>
    <property type="match status" value="1"/>
</dbReference>
<proteinExistence type="inferred from homology"/>
<sequence length="278" mass="30985">AVRAVDDVSFYVKKKEVLGLVGESGCGKTTCGKVILRILDPTGGSIYFNGQEITHLNRKEILKFRKRMMIIYQDPFGSLDPRMTIGATIAEPMEVHKITSKKEQEEKVIEIMGKVGLLPDQINRYPHEFSGGQRQRIGIARALATNPEFIVADECVSALDVSIQAQIINLLQDLQKEFGLTLLFVAHDLSVIKHICDRVAVMYLGKIVETASKKELFNNPKHPYTQALLSAIPIPDPKLRKRGEILMGDVPSPINPPSGCRFHTRCSHAKAICQEEEP</sequence>
<dbReference type="SMART" id="SM00382">
    <property type="entry name" value="AAA"/>
    <property type="match status" value="1"/>
</dbReference>
<reference evidence="6" key="1">
    <citation type="journal article" date="2014" name="Front. Microbiol.">
        <title>High frequency of phylogenetically diverse reductive dehalogenase-homologous genes in deep subseafloor sedimentary metagenomes.</title>
        <authorList>
            <person name="Kawai M."/>
            <person name="Futagami T."/>
            <person name="Toyoda A."/>
            <person name="Takaki Y."/>
            <person name="Nishi S."/>
            <person name="Hori S."/>
            <person name="Arai W."/>
            <person name="Tsubouchi T."/>
            <person name="Morono Y."/>
            <person name="Uchiyama I."/>
            <person name="Ito T."/>
            <person name="Fujiyama A."/>
            <person name="Inagaki F."/>
            <person name="Takami H."/>
        </authorList>
    </citation>
    <scope>NUCLEOTIDE SEQUENCE</scope>
    <source>
        <strain evidence="6">Expedition CK06-06</strain>
    </source>
</reference>
<dbReference type="InterPro" id="IPR013563">
    <property type="entry name" value="Oligopep_ABC_C"/>
</dbReference>